<accession>A0A0F3II65</accession>
<reference evidence="1 2" key="2">
    <citation type="journal article" date="2016" name="Microb. Ecol.">
        <title>Genome Characteristics of a Novel Type I Methanotroph (Sn10-6) Isolated from a Flooded Indian Rice Field.</title>
        <authorList>
            <person name="Rahalkar M.C."/>
            <person name="Pandit P.S."/>
            <person name="Dhakephalkar P.K."/>
            <person name="Pore S."/>
            <person name="Arora P."/>
            <person name="Kapse N."/>
        </authorList>
    </citation>
    <scope>NUCLEOTIDE SEQUENCE [LARGE SCALE GENOMIC DNA]</scope>
    <source>
        <strain evidence="1 2">Sn10-6</strain>
    </source>
</reference>
<evidence type="ECO:0008006" key="3">
    <source>
        <dbReference type="Google" id="ProtNLM"/>
    </source>
</evidence>
<proteinExistence type="predicted"/>
<evidence type="ECO:0000313" key="1">
    <source>
        <dbReference type="EMBL" id="KJV06495.1"/>
    </source>
</evidence>
<protein>
    <recommendedName>
        <fullName evidence="3">Filamentous haemagglutinin FhaB/tRNA nuclease CdiA-like TPS domain-containing protein</fullName>
    </recommendedName>
</protein>
<dbReference type="RefSeq" id="WP_045779249.1">
    <property type="nucleotide sequence ID" value="NZ_LAJX01000106.1"/>
</dbReference>
<dbReference type="Proteomes" id="UP000033684">
    <property type="component" value="Unassembled WGS sequence"/>
</dbReference>
<keyword evidence="2" id="KW-1185">Reference proteome</keyword>
<dbReference type="AlphaFoldDB" id="A0A0F3II65"/>
<sequence length="128" mass="12852">MANNAQLSGAEVLLAAKDEIHLQSGAKLSSEGRSTQSGVAYSLVNQGQSTRDGVFVAVSSAGLGDVSRGQTITGKTGNLVVDSGATIASGNSIRLDATKDTQFKGLLDLSDGALALSAGQISFGCCAF</sequence>
<organism evidence="1 2">
    <name type="scientific">Methylocucumis oryzae</name>
    <dbReference type="NCBI Taxonomy" id="1632867"/>
    <lineage>
        <taxon>Bacteria</taxon>
        <taxon>Pseudomonadati</taxon>
        <taxon>Pseudomonadota</taxon>
        <taxon>Gammaproteobacteria</taxon>
        <taxon>Methylococcales</taxon>
        <taxon>Methylococcaceae</taxon>
        <taxon>Methylocucumis</taxon>
    </lineage>
</organism>
<comment type="caution">
    <text evidence="1">The sequence shown here is derived from an EMBL/GenBank/DDBJ whole genome shotgun (WGS) entry which is preliminary data.</text>
</comment>
<reference evidence="2" key="1">
    <citation type="submission" date="2015-03" db="EMBL/GenBank/DDBJ databases">
        <title>Draft genome sequence of a novel methanotroph (Sn10-6) isolated from flooded ricefield rhizosphere in India.</title>
        <authorList>
            <person name="Pandit P.S."/>
            <person name="Pore S.D."/>
            <person name="Arora P."/>
            <person name="Kapse N.G."/>
            <person name="Dhakephalkar P.K."/>
            <person name="Rahalkar M.C."/>
        </authorList>
    </citation>
    <scope>NUCLEOTIDE SEQUENCE [LARGE SCALE GENOMIC DNA]</scope>
    <source>
        <strain evidence="2">Sn10-6</strain>
    </source>
</reference>
<dbReference type="EMBL" id="LAJX01000106">
    <property type="protein sequence ID" value="KJV06495.1"/>
    <property type="molecule type" value="Genomic_DNA"/>
</dbReference>
<name>A0A0F3II65_9GAMM</name>
<evidence type="ECO:0000313" key="2">
    <source>
        <dbReference type="Proteomes" id="UP000033684"/>
    </source>
</evidence>
<gene>
    <name evidence="1" type="ORF">VZ94_10845</name>
</gene>